<dbReference type="RefSeq" id="WP_089182900.1">
    <property type="nucleotide sequence ID" value="NZ_CP043427.1"/>
</dbReference>
<dbReference type="OrthoDB" id="5339110at2"/>
<dbReference type="SUPFAM" id="SSF46894">
    <property type="entry name" value="C-terminal effector domain of the bipartite response regulators"/>
    <property type="match status" value="1"/>
</dbReference>
<dbReference type="GO" id="GO:0003677">
    <property type="term" value="F:DNA binding"/>
    <property type="evidence" value="ECO:0007669"/>
    <property type="project" value="UniProtKB-UniRule"/>
</dbReference>
<sequence length="216" mass="25242">MKVCLMRIDSKMTEVLSFISKTFKISFYSFDAFFDIPIILDHKIRYDAFVLNIDDDYKSRIEFVKSLKESSIQASVIVILNEISADLIKELYCIGCDDFILKTNEITSDAAQILFKILTKYNKSLIYHIKKGVYFNVDLSCLFVGKNEIYLGRKESKLLEILLRHRRKVVTMNQIEIFVWGNEIPRDEAFRSLVRQLRSKVPFEIKNVKGIGYKIP</sequence>
<reference evidence="2 3" key="1">
    <citation type="submission" date="2018-06" db="EMBL/GenBank/DDBJ databases">
        <authorList>
            <consortium name="Pathogen Informatics"/>
            <person name="Doyle S."/>
        </authorList>
    </citation>
    <scope>NUCLEOTIDE SEQUENCE [LARGE SCALE GENOMIC DNA]</scope>
    <source>
        <strain evidence="2 3">NCTC12475</strain>
    </source>
</reference>
<dbReference type="EMBL" id="UFVD01000001">
    <property type="protein sequence ID" value="SUX10499.1"/>
    <property type="molecule type" value="Genomic_DNA"/>
</dbReference>
<dbReference type="Proteomes" id="UP000254920">
    <property type="component" value="Unassembled WGS sequence"/>
</dbReference>
<gene>
    <name evidence="2" type="ORF">NCTC12475_00696</name>
</gene>
<dbReference type="CDD" id="cd00383">
    <property type="entry name" value="trans_reg_C"/>
    <property type="match status" value="1"/>
</dbReference>
<dbReference type="InterPro" id="IPR036388">
    <property type="entry name" value="WH-like_DNA-bd_sf"/>
</dbReference>
<dbReference type="AlphaFoldDB" id="A0A381DII5"/>
<dbReference type="SMART" id="SM00862">
    <property type="entry name" value="Trans_reg_C"/>
    <property type="match status" value="1"/>
</dbReference>
<proteinExistence type="predicted"/>
<dbReference type="GO" id="GO:0000160">
    <property type="term" value="P:phosphorelay signal transduction system"/>
    <property type="evidence" value="ECO:0007669"/>
    <property type="project" value="InterPro"/>
</dbReference>
<evidence type="ECO:0000313" key="3">
    <source>
        <dbReference type="Proteomes" id="UP000254920"/>
    </source>
</evidence>
<dbReference type="PROSITE" id="PS51755">
    <property type="entry name" value="OMPR_PHOB"/>
    <property type="match status" value="1"/>
</dbReference>
<dbReference type="GO" id="GO:0006355">
    <property type="term" value="P:regulation of DNA-templated transcription"/>
    <property type="evidence" value="ECO:0007669"/>
    <property type="project" value="InterPro"/>
</dbReference>
<dbReference type="Gene3D" id="1.10.10.10">
    <property type="entry name" value="Winged helix-like DNA-binding domain superfamily/Winged helix DNA-binding domain"/>
    <property type="match status" value="1"/>
</dbReference>
<dbReference type="InterPro" id="IPR001867">
    <property type="entry name" value="OmpR/PhoB-type_DNA-bd"/>
</dbReference>
<protein>
    <submittedName>
        <fullName evidence="2">Putative response regulator ArlR</fullName>
    </submittedName>
</protein>
<dbReference type="GeneID" id="93091132"/>
<accession>A0A381DII5</accession>
<dbReference type="Pfam" id="PF00486">
    <property type="entry name" value="Trans_reg_C"/>
    <property type="match status" value="1"/>
</dbReference>
<evidence type="ECO:0000256" key="1">
    <source>
        <dbReference type="ARBA" id="ARBA00023125"/>
    </source>
</evidence>
<evidence type="ECO:0000313" key="2">
    <source>
        <dbReference type="EMBL" id="SUX10499.1"/>
    </source>
</evidence>
<organism evidence="2 3">
    <name type="scientific">Campylobacter sputorum subsp. sputorum</name>
    <dbReference type="NCBI Taxonomy" id="32024"/>
    <lineage>
        <taxon>Bacteria</taxon>
        <taxon>Pseudomonadati</taxon>
        <taxon>Campylobacterota</taxon>
        <taxon>Epsilonproteobacteria</taxon>
        <taxon>Campylobacterales</taxon>
        <taxon>Campylobacteraceae</taxon>
        <taxon>Campylobacter</taxon>
    </lineage>
</organism>
<name>A0A381DII5_9BACT</name>
<keyword evidence="1" id="KW-0238">DNA-binding</keyword>
<keyword evidence="3" id="KW-1185">Reference proteome</keyword>
<dbReference type="InterPro" id="IPR016032">
    <property type="entry name" value="Sig_transdc_resp-reg_C-effctor"/>
</dbReference>